<dbReference type="Proteomes" id="UP001198830">
    <property type="component" value="Unassembled WGS sequence"/>
</dbReference>
<evidence type="ECO:0000313" key="1">
    <source>
        <dbReference type="EMBL" id="MCC4234321.1"/>
    </source>
</evidence>
<organism evidence="1 2">
    <name type="scientific">Sphingobium soli</name>
    <dbReference type="NCBI Taxonomy" id="1591116"/>
    <lineage>
        <taxon>Bacteria</taxon>
        <taxon>Pseudomonadati</taxon>
        <taxon>Pseudomonadota</taxon>
        <taxon>Alphaproteobacteria</taxon>
        <taxon>Sphingomonadales</taxon>
        <taxon>Sphingomonadaceae</taxon>
        <taxon>Sphingobium</taxon>
    </lineage>
</organism>
<evidence type="ECO:0000313" key="2">
    <source>
        <dbReference type="Proteomes" id="UP001198830"/>
    </source>
</evidence>
<name>A0ABS8H7L5_9SPHN</name>
<dbReference type="EMBL" id="JAJGNP010000018">
    <property type="protein sequence ID" value="MCC4234321.1"/>
    <property type="molecule type" value="Genomic_DNA"/>
</dbReference>
<sequence length="53" mass="6055">MNDIESEVPLSWWTRLTQALIRDPAITLLDTHDAEHDAEDMRRASSRFGESIG</sequence>
<dbReference type="RefSeq" id="WP_228220988.1">
    <property type="nucleotide sequence ID" value="NZ_JAJGNP010000018.1"/>
</dbReference>
<reference evidence="1 2" key="1">
    <citation type="submission" date="2021-10" db="EMBL/GenBank/DDBJ databases">
        <title>The diversity and Nitrogen Metabolism of Culturable Nitrate-Utilizing Bacteria Within the Oxygen Minimum Zone of the Changjiang (Yangtze River)Estuary.</title>
        <authorList>
            <person name="Zhang D."/>
            <person name="Zheng J."/>
            <person name="Liu S."/>
            <person name="He W."/>
        </authorList>
    </citation>
    <scope>NUCLEOTIDE SEQUENCE [LARGE SCALE GENOMIC DNA]</scope>
    <source>
        <strain evidence="1 2">FXH275-2</strain>
    </source>
</reference>
<protein>
    <submittedName>
        <fullName evidence="1">Uncharacterized protein</fullName>
    </submittedName>
</protein>
<keyword evidence="2" id="KW-1185">Reference proteome</keyword>
<gene>
    <name evidence="1" type="ORF">LL253_16720</name>
</gene>
<comment type="caution">
    <text evidence="1">The sequence shown here is derived from an EMBL/GenBank/DDBJ whole genome shotgun (WGS) entry which is preliminary data.</text>
</comment>
<accession>A0ABS8H7L5</accession>
<proteinExistence type="predicted"/>